<feature type="chain" id="PRO_5035929410" description="KIF-binding protein" evidence="2">
    <location>
        <begin position="18"/>
        <end position="652"/>
    </location>
</feature>
<reference evidence="4" key="1">
    <citation type="submission" date="2010-06" db="EMBL/GenBank/DDBJ databases">
        <authorList>
            <person name="Jiang H."/>
            <person name="Abraham K."/>
            <person name="Ali S."/>
            <person name="Alsbrooks S.L."/>
            <person name="Anim B.N."/>
            <person name="Anosike U.S."/>
            <person name="Attaway T."/>
            <person name="Bandaranaike D.P."/>
            <person name="Battles P.K."/>
            <person name="Bell S.N."/>
            <person name="Bell A.V."/>
            <person name="Beltran B."/>
            <person name="Bickham C."/>
            <person name="Bustamante Y."/>
            <person name="Caleb T."/>
            <person name="Canada A."/>
            <person name="Cardenas V."/>
            <person name="Carter K."/>
            <person name="Chacko J."/>
            <person name="Chandrabose M.N."/>
            <person name="Chavez D."/>
            <person name="Chavez A."/>
            <person name="Chen L."/>
            <person name="Chu H.-S."/>
            <person name="Claassen K.J."/>
            <person name="Cockrell R."/>
            <person name="Collins M."/>
            <person name="Cooper J.A."/>
            <person name="Cree A."/>
            <person name="Curry S.M."/>
            <person name="Da Y."/>
            <person name="Dao M.D."/>
            <person name="Das B."/>
            <person name="Davila M.-L."/>
            <person name="Davy-Carroll L."/>
            <person name="Denson S."/>
            <person name="Dinh H."/>
            <person name="Ebong V.E."/>
            <person name="Edwards J.R."/>
            <person name="Egan A."/>
            <person name="El-Daye J."/>
            <person name="Escobedo L."/>
            <person name="Fernandez S."/>
            <person name="Fernando P.R."/>
            <person name="Flagg N."/>
            <person name="Forbes L.D."/>
            <person name="Fowler R.G."/>
            <person name="Fu Q."/>
            <person name="Gabisi R.A."/>
            <person name="Ganer J."/>
            <person name="Garbino Pronczuk A."/>
            <person name="Garcia R.M."/>
            <person name="Garner T."/>
            <person name="Garrett T.E."/>
            <person name="Gonzalez D.A."/>
            <person name="Hamid H."/>
            <person name="Hawkins E.S."/>
            <person name="Hirani K."/>
            <person name="Hogues M.E."/>
            <person name="Hollins B."/>
            <person name="Hsiao C.-H."/>
            <person name="Jabil R."/>
            <person name="James M.L."/>
            <person name="Jhangiani S.N."/>
            <person name="Johnson B."/>
            <person name="Johnson Q."/>
            <person name="Joshi V."/>
            <person name="Kalu J.B."/>
            <person name="Kam C."/>
            <person name="Kashfia A."/>
            <person name="Keebler J."/>
            <person name="Kisamo H."/>
            <person name="Kovar C.L."/>
            <person name="Lago L.A."/>
            <person name="Lai C.-Y."/>
            <person name="Laidlaw J."/>
            <person name="Lara F."/>
            <person name="Le T.-K."/>
            <person name="Lee S.L."/>
            <person name="Legall F.H."/>
            <person name="Lemon S.J."/>
            <person name="Lewis L.R."/>
            <person name="Li B."/>
            <person name="Liu Y."/>
            <person name="Liu Y.-S."/>
            <person name="Lopez J."/>
            <person name="Lozado R.J."/>
            <person name="Lu J."/>
            <person name="Madu R.C."/>
            <person name="Maheshwari M."/>
            <person name="Maheshwari R."/>
            <person name="Malloy K."/>
            <person name="Martinez E."/>
            <person name="Mathew T."/>
            <person name="Mercado I.C."/>
            <person name="Mercado C."/>
            <person name="Meyer B."/>
            <person name="Montgomery K."/>
            <person name="Morgan M.B."/>
            <person name="Munidasa M."/>
            <person name="Nazareth L.V."/>
            <person name="Nelson J."/>
            <person name="Ng B.M."/>
            <person name="Nguyen N.B."/>
            <person name="Nguyen P.Q."/>
            <person name="Nguyen T."/>
            <person name="Obregon M."/>
            <person name="Okwuonu G.O."/>
            <person name="Onwere C.G."/>
            <person name="Orozco G."/>
            <person name="Parra A."/>
            <person name="Patel S."/>
            <person name="Patil S."/>
            <person name="Perez A."/>
            <person name="Perez Y."/>
            <person name="Pham C."/>
            <person name="Primus E.L."/>
            <person name="Pu L.-L."/>
            <person name="Puazo M."/>
            <person name="Qin X."/>
            <person name="Quiroz J.B."/>
            <person name="Reese J."/>
            <person name="Richards S."/>
            <person name="Rives C.M."/>
            <person name="Robberts R."/>
            <person name="Ruiz S.J."/>
            <person name="Ruiz M.J."/>
            <person name="Santibanez J."/>
            <person name="Schneider B.W."/>
            <person name="Sisson I."/>
            <person name="Smith M."/>
            <person name="Sodergren E."/>
            <person name="Song X.-Z."/>
            <person name="Song B.B."/>
            <person name="Summersgill H."/>
            <person name="Thelus R."/>
            <person name="Thornton R.D."/>
            <person name="Trejos Z.Y."/>
            <person name="Usmani K."/>
            <person name="Vattathil S."/>
            <person name="Villasana D."/>
            <person name="Walker D.L."/>
            <person name="Wang S."/>
            <person name="Wang K."/>
            <person name="White C.S."/>
            <person name="Williams A.C."/>
            <person name="Williamson J."/>
            <person name="Wilson K."/>
            <person name="Woghiren I.O."/>
            <person name="Woodworth J.R."/>
            <person name="Worley K.C."/>
            <person name="Wright R.A."/>
            <person name="Wu W."/>
            <person name="Young L."/>
            <person name="Zhang L."/>
            <person name="Zhang J."/>
            <person name="Zhu Y."/>
            <person name="Muzny D.M."/>
            <person name="Weinstock G."/>
            <person name="Gibbs R.A."/>
        </authorList>
    </citation>
    <scope>NUCLEOTIDE SEQUENCE [LARGE SCALE GENOMIC DNA]</scope>
    <source>
        <strain evidence="4">LSR1</strain>
    </source>
</reference>
<evidence type="ECO:0000313" key="4">
    <source>
        <dbReference type="Proteomes" id="UP000007819"/>
    </source>
</evidence>
<evidence type="ECO:0000256" key="1">
    <source>
        <dbReference type="SAM" id="MobiDB-lite"/>
    </source>
</evidence>
<dbReference type="EnsemblMetazoa" id="XM_029485947.1">
    <property type="protein sequence ID" value="XP_029341807.1"/>
    <property type="gene ID" value="LOC100576058"/>
</dbReference>
<evidence type="ECO:0008006" key="5">
    <source>
        <dbReference type="Google" id="ProtNLM"/>
    </source>
</evidence>
<feature type="compositionally biased region" description="Basic and acidic residues" evidence="1">
    <location>
        <begin position="408"/>
        <end position="422"/>
    </location>
</feature>
<protein>
    <recommendedName>
        <fullName evidence="5">KIF-binding protein</fullName>
    </recommendedName>
</protein>
<keyword evidence="4" id="KW-1185">Reference proteome</keyword>
<dbReference type="RefSeq" id="XP_029341807.1">
    <property type="nucleotide sequence ID" value="XM_029485947.1"/>
</dbReference>
<sequence length="652" mass="76921">MYISLGLLWLCFKIIQGKITQCPLGGIRDRDLCLKLKEDTVFHRFYLNNEYDVNDKDYENFKENFKNTAVDSELNVLDPLDVMRPSKAHRDTFCRQGEMISMDEYKQKYTKIIFRQPLVVDCNPRLQNNFENIKKLWDKTLSIGTDTYRLKFHDKLLSTYQHKQETLSQEDCMVFIESYYNAASIYFFSRIYITALNIIEDGIKFCLYVSNQQFKDDTSKDSRKVLNSWLCLCESLKQDILIYISPEMRPEHISDVSTTDCTSMQPFWYGVSVLFYRKYFLDNDLEECKKKSLEILATENYKSIEDNDIIYTKYNLMYNYLLLASFGKNQTTKLDNVIYAIRSPVLSIENLSTKDGIINERILHVIVTSAIDIAELDPRKYTTHIKTIETAIKVLKYFVKVLNKEKEKSENNKTEKENKSESEEIDTENYTEKMVDSLSNLTYSMPDKKAMNVFIAYKWLAELYGVLCDTSNHSRKYQEILKEYIGLADEFSKNIGGNDDHLKYLKNKQDAKILLANNSWEVNSWPGGWNFSNLKTETSKTLDTYMNEKKSNMLKDLNSLRNKSNCPYINKIEINILLYRLYVMDSDKNKYKELYQYLAKAIYEEVITSEDRARNMEAHELLSMYLMIQNRHLIEETKTESIYEWITQYMFG</sequence>
<keyword evidence="2" id="KW-0732">Signal</keyword>
<dbReference type="GeneID" id="100576058"/>
<dbReference type="AlphaFoldDB" id="A0A8R2JM98"/>
<dbReference type="OrthoDB" id="6616381at2759"/>
<organism evidence="3 4">
    <name type="scientific">Acyrthosiphon pisum</name>
    <name type="common">Pea aphid</name>
    <dbReference type="NCBI Taxonomy" id="7029"/>
    <lineage>
        <taxon>Eukaryota</taxon>
        <taxon>Metazoa</taxon>
        <taxon>Ecdysozoa</taxon>
        <taxon>Arthropoda</taxon>
        <taxon>Hexapoda</taxon>
        <taxon>Insecta</taxon>
        <taxon>Pterygota</taxon>
        <taxon>Neoptera</taxon>
        <taxon>Paraneoptera</taxon>
        <taxon>Hemiptera</taxon>
        <taxon>Sternorrhyncha</taxon>
        <taxon>Aphidomorpha</taxon>
        <taxon>Aphidoidea</taxon>
        <taxon>Aphididae</taxon>
        <taxon>Macrosiphini</taxon>
        <taxon>Acyrthosiphon</taxon>
    </lineage>
</organism>
<dbReference type="Proteomes" id="UP000007819">
    <property type="component" value="Chromosome X"/>
</dbReference>
<feature type="signal peptide" evidence="2">
    <location>
        <begin position="1"/>
        <end position="17"/>
    </location>
</feature>
<name>A0A8R2JM98_ACYPI</name>
<evidence type="ECO:0000313" key="3">
    <source>
        <dbReference type="EnsemblMetazoa" id="XP_029341807.1"/>
    </source>
</evidence>
<evidence type="ECO:0000256" key="2">
    <source>
        <dbReference type="SAM" id="SignalP"/>
    </source>
</evidence>
<accession>A0A8R2JM98</accession>
<reference evidence="3" key="2">
    <citation type="submission" date="2022-06" db="UniProtKB">
        <authorList>
            <consortium name="EnsemblMetazoa"/>
        </authorList>
    </citation>
    <scope>IDENTIFICATION</scope>
</reference>
<feature type="region of interest" description="Disordered" evidence="1">
    <location>
        <begin position="408"/>
        <end position="428"/>
    </location>
</feature>
<proteinExistence type="predicted"/>